<dbReference type="RefSeq" id="WP_146536243.1">
    <property type="nucleotide sequence ID" value="NZ_SJPX01000005.1"/>
</dbReference>
<dbReference type="PANTHER" id="PTHR46018:SF2">
    <property type="entry name" value="ZINC PHOSPHODIESTERASE ELAC PROTEIN 1"/>
    <property type="match status" value="1"/>
</dbReference>
<evidence type="ECO:0000313" key="3">
    <source>
        <dbReference type="Proteomes" id="UP000317977"/>
    </source>
</evidence>
<dbReference type="EMBL" id="SJPX01000005">
    <property type="protein sequence ID" value="TWU47777.1"/>
    <property type="molecule type" value="Genomic_DNA"/>
</dbReference>
<dbReference type="PANTHER" id="PTHR46018">
    <property type="entry name" value="ZINC PHOSPHODIESTERASE ELAC PROTEIN 1"/>
    <property type="match status" value="1"/>
</dbReference>
<feature type="domain" description="Metallo-beta-lactamase" evidence="1">
    <location>
        <begin position="45"/>
        <end position="226"/>
    </location>
</feature>
<dbReference type="SUPFAM" id="SSF56281">
    <property type="entry name" value="Metallo-hydrolase/oxidoreductase"/>
    <property type="match status" value="1"/>
</dbReference>
<dbReference type="InterPro" id="IPR001279">
    <property type="entry name" value="Metallo-B-lactamas"/>
</dbReference>
<accession>A0A5C6EI87</accession>
<dbReference type="GO" id="GO:0042781">
    <property type="term" value="F:3'-tRNA processing endoribonuclease activity"/>
    <property type="evidence" value="ECO:0007669"/>
    <property type="project" value="TreeGrafter"/>
</dbReference>
<evidence type="ECO:0000259" key="1">
    <source>
        <dbReference type="Pfam" id="PF12706"/>
    </source>
</evidence>
<gene>
    <name evidence="2" type="ORF">Poly59_46180</name>
</gene>
<dbReference type="OrthoDB" id="9800940at2"/>
<sequence>MRLHCLGTVGYHPNRARHTSCYFLPESGIVLDAGSGAFRLGELVETDHLDILISHAHLDHTFGLTFLLDVLYQVEKRRGRPLEKLRIHGEANKLAAIQSHVFNELIFPVALDADWIAIDDRPTFSIGEVDVAWRAQDHPGGSVAYRLDWKPLGKRPAKRLVYATDTTGDTTAQHSEWSAGADVLMHECYFRDAAADWAVKTGHSYAGRVAEVASLSRPKHLLLTHINPIEEAEDAVGMESIRKKVACTVTLATDEMTLDF</sequence>
<dbReference type="Gene3D" id="3.60.15.10">
    <property type="entry name" value="Ribonuclease Z/Hydroxyacylglutathione hydrolase-like"/>
    <property type="match status" value="1"/>
</dbReference>
<evidence type="ECO:0000313" key="2">
    <source>
        <dbReference type="EMBL" id="TWU47777.1"/>
    </source>
</evidence>
<dbReference type="Proteomes" id="UP000317977">
    <property type="component" value="Unassembled WGS sequence"/>
</dbReference>
<organism evidence="2 3">
    <name type="scientific">Rubripirellula reticaptiva</name>
    <dbReference type="NCBI Taxonomy" id="2528013"/>
    <lineage>
        <taxon>Bacteria</taxon>
        <taxon>Pseudomonadati</taxon>
        <taxon>Planctomycetota</taxon>
        <taxon>Planctomycetia</taxon>
        <taxon>Pirellulales</taxon>
        <taxon>Pirellulaceae</taxon>
        <taxon>Rubripirellula</taxon>
    </lineage>
</organism>
<reference evidence="2 3" key="1">
    <citation type="submission" date="2019-02" db="EMBL/GenBank/DDBJ databases">
        <title>Deep-cultivation of Planctomycetes and their phenomic and genomic characterization uncovers novel biology.</title>
        <authorList>
            <person name="Wiegand S."/>
            <person name="Jogler M."/>
            <person name="Boedeker C."/>
            <person name="Pinto D."/>
            <person name="Vollmers J."/>
            <person name="Rivas-Marin E."/>
            <person name="Kohn T."/>
            <person name="Peeters S.H."/>
            <person name="Heuer A."/>
            <person name="Rast P."/>
            <person name="Oberbeckmann S."/>
            <person name="Bunk B."/>
            <person name="Jeske O."/>
            <person name="Meyerdierks A."/>
            <person name="Storesund J.E."/>
            <person name="Kallscheuer N."/>
            <person name="Luecker S."/>
            <person name="Lage O.M."/>
            <person name="Pohl T."/>
            <person name="Merkel B.J."/>
            <person name="Hornburger P."/>
            <person name="Mueller R.-W."/>
            <person name="Bruemmer F."/>
            <person name="Labrenz M."/>
            <person name="Spormann A.M."/>
            <person name="Op Den Camp H."/>
            <person name="Overmann J."/>
            <person name="Amann R."/>
            <person name="Jetten M.S.M."/>
            <person name="Mascher T."/>
            <person name="Medema M.H."/>
            <person name="Devos D.P."/>
            <person name="Kaster A.-K."/>
            <person name="Ovreas L."/>
            <person name="Rohde M."/>
            <person name="Galperin M.Y."/>
            <person name="Jogler C."/>
        </authorList>
    </citation>
    <scope>NUCLEOTIDE SEQUENCE [LARGE SCALE GENOMIC DNA]</scope>
    <source>
        <strain evidence="2 3">Poly59</strain>
    </source>
</reference>
<protein>
    <submittedName>
        <fullName evidence="2">Ribonuclease Z</fullName>
    </submittedName>
</protein>
<comment type="caution">
    <text evidence="2">The sequence shown here is derived from an EMBL/GenBank/DDBJ whole genome shotgun (WGS) entry which is preliminary data.</text>
</comment>
<proteinExistence type="predicted"/>
<dbReference type="AlphaFoldDB" id="A0A5C6EI87"/>
<dbReference type="InterPro" id="IPR036866">
    <property type="entry name" value="RibonucZ/Hydroxyglut_hydro"/>
</dbReference>
<dbReference type="Pfam" id="PF12706">
    <property type="entry name" value="Lactamase_B_2"/>
    <property type="match status" value="1"/>
</dbReference>
<keyword evidence="3" id="KW-1185">Reference proteome</keyword>
<name>A0A5C6EI87_9BACT</name>